<evidence type="ECO:0000256" key="7">
    <source>
        <dbReference type="ARBA" id="ARBA00023236"/>
    </source>
</evidence>
<dbReference type="STRING" id="1123397.SAMN05660831_00496"/>
<dbReference type="InterPro" id="IPR003583">
    <property type="entry name" value="Hlx-hairpin-Hlx_DNA-bd_motif"/>
</dbReference>
<evidence type="ECO:0000256" key="13">
    <source>
        <dbReference type="HAMAP-Rule" id="MF_00203"/>
    </source>
</evidence>
<feature type="domain" description="GIY-YIG" evidence="16">
    <location>
        <begin position="24"/>
        <end position="102"/>
    </location>
</feature>
<dbReference type="Gene3D" id="1.10.150.20">
    <property type="entry name" value="5' to 3' exonuclease, C-terminal subdomain"/>
    <property type="match status" value="1"/>
</dbReference>
<dbReference type="GO" id="GO:0003677">
    <property type="term" value="F:DNA binding"/>
    <property type="evidence" value="ECO:0007669"/>
    <property type="project" value="UniProtKB-UniRule"/>
</dbReference>
<dbReference type="Pfam" id="PF14520">
    <property type="entry name" value="HHH_5"/>
    <property type="match status" value="1"/>
</dbReference>
<dbReference type="SUPFAM" id="SSF82771">
    <property type="entry name" value="GIY-YIG endonuclease"/>
    <property type="match status" value="1"/>
</dbReference>
<dbReference type="NCBIfam" id="TIGR00194">
    <property type="entry name" value="uvrC"/>
    <property type="match status" value="1"/>
</dbReference>
<evidence type="ECO:0000259" key="15">
    <source>
        <dbReference type="PROSITE" id="PS50151"/>
    </source>
</evidence>
<dbReference type="PANTHER" id="PTHR30562">
    <property type="entry name" value="UVRC/OXIDOREDUCTASE"/>
    <property type="match status" value="1"/>
</dbReference>
<comment type="function">
    <text evidence="8 13">The UvrABC repair system catalyzes the recognition and processing of DNA lesions. UvrC both incises the 5' and 3' sides of the lesion. The N-terminal half is responsible for the 3' incision and the C-terminal half is responsible for the 5' incision.</text>
</comment>
<dbReference type="SMART" id="SM00278">
    <property type="entry name" value="HhH1"/>
    <property type="match status" value="2"/>
</dbReference>
<reference evidence="18 19" key="1">
    <citation type="submission" date="2016-10" db="EMBL/GenBank/DDBJ databases">
        <authorList>
            <person name="de Groot N.N."/>
        </authorList>
    </citation>
    <scope>NUCLEOTIDE SEQUENCE [LARGE SCALE GENOMIC DNA]</scope>
    <source>
        <strain evidence="18 19">HL3</strain>
    </source>
</reference>
<dbReference type="Gene3D" id="4.10.860.10">
    <property type="entry name" value="UVR domain"/>
    <property type="match status" value="1"/>
</dbReference>
<gene>
    <name evidence="13" type="primary">uvrC</name>
    <name evidence="18" type="ORF">SAMN05660831_00496</name>
</gene>
<dbReference type="PANTHER" id="PTHR30562:SF1">
    <property type="entry name" value="UVRABC SYSTEM PROTEIN C"/>
    <property type="match status" value="1"/>
</dbReference>
<evidence type="ECO:0000313" key="19">
    <source>
        <dbReference type="Proteomes" id="UP000198611"/>
    </source>
</evidence>
<dbReference type="Pfam" id="PF08459">
    <property type="entry name" value="UvrC_RNaseH_dom"/>
    <property type="match status" value="1"/>
</dbReference>
<dbReference type="GO" id="GO:0009432">
    <property type="term" value="P:SOS response"/>
    <property type="evidence" value="ECO:0007669"/>
    <property type="project" value="UniProtKB-UniRule"/>
</dbReference>
<dbReference type="SUPFAM" id="SSF46600">
    <property type="entry name" value="C-terminal UvrC-binding domain of UvrB"/>
    <property type="match status" value="1"/>
</dbReference>
<dbReference type="AlphaFoldDB" id="A0A1I1P8Q6"/>
<dbReference type="Gene3D" id="3.30.420.340">
    <property type="entry name" value="UvrC, RNAse H endonuclease domain"/>
    <property type="match status" value="1"/>
</dbReference>
<feature type="region of interest" description="Disordered" evidence="14">
    <location>
        <begin position="552"/>
        <end position="572"/>
    </location>
</feature>
<organism evidence="18 19">
    <name type="scientific">Thiohalospira halophila DSM 15071</name>
    <dbReference type="NCBI Taxonomy" id="1123397"/>
    <lineage>
        <taxon>Bacteria</taxon>
        <taxon>Pseudomonadati</taxon>
        <taxon>Pseudomonadota</taxon>
        <taxon>Gammaproteobacteria</taxon>
        <taxon>Thiohalospirales</taxon>
        <taxon>Thiohalospiraceae</taxon>
        <taxon>Thiohalospira</taxon>
    </lineage>
</organism>
<dbReference type="InterPro" id="IPR010994">
    <property type="entry name" value="RuvA_2-like"/>
</dbReference>
<dbReference type="InterPro" id="IPR050066">
    <property type="entry name" value="UvrABC_protein_C"/>
</dbReference>
<feature type="domain" description="UVR" evidence="15">
    <location>
        <begin position="212"/>
        <end position="247"/>
    </location>
</feature>
<dbReference type="InterPro" id="IPR035901">
    <property type="entry name" value="GIY-YIG_endonuc_sf"/>
</dbReference>
<dbReference type="GO" id="GO:0005737">
    <property type="term" value="C:cytoplasm"/>
    <property type="evidence" value="ECO:0007669"/>
    <property type="project" value="UniProtKB-SubCell"/>
</dbReference>
<evidence type="ECO:0000256" key="2">
    <source>
        <dbReference type="ARBA" id="ARBA00022490"/>
    </source>
</evidence>
<dbReference type="EMBL" id="FOMJ01000001">
    <property type="protein sequence ID" value="SFD02390.1"/>
    <property type="molecule type" value="Genomic_DNA"/>
</dbReference>
<accession>A0A1I1P8Q6</accession>
<dbReference type="FunFam" id="1.10.150.20:FF:000005">
    <property type="entry name" value="UvrABC system protein C"/>
    <property type="match status" value="1"/>
</dbReference>
<dbReference type="InterPro" id="IPR004791">
    <property type="entry name" value="UvrC"/>
</dbReference>
<evidence type="ECO:0000256" key="8">
    <source>
        <dbReference type="ARBA" id="ARBA00059452"/>
    </source>
</evidence>
<evidence type="ECO:0000256" key="1">
    <source>
        <dbReference type="ARBA" id="ARBA00004496"/>
    </source>
</evidence>
<comment type="subcellular location">
    <subcellularLocation>
        <location evidence="1 13">Cytoplasm</location>
    </subcellularLocation>
</comment>
<dbReference type="GO" id="GO:0009381">
    <property type="term" value="F:excinuclease ABC activity"/>
    <property type="evidence" value="ECO:0007669"/>
    <property type="project" value="UniProtKB-UniRule"/>
</dbReference>
<dbReference type="FunFam" id="3.30.420.340:FF:000001">
    <property type="entry name" value="UvrABC system protein C"/>
    <property type="match status" value="1"/>
</dbReference>
<dbReference type="NCBIfam" id="NF001824">
    <property type="entry name" value="PRK00558.1-5"/>
    <property type="match status" value="1"/>
</dbReference>
<sequence length="619" mass="68997">MSEEEPQGEAGGFDARAFLERVTERPGVYRMENAAGEVIYVGKARNLKRRLSSYFRRKVDSPKTRAMVSHIANVEVTVTGSEAEALILENNLIKRYRPRYNVLLRDDKSYPYIYLSSQQRFPRLAFHRGARRAKGRYFGPYPSATAVRETLSLLQKLFPVRQCEDTFFNNRSRPCLQYQIQRCTAPCVGYVDEERYAEDVEHAVMFLEGKSNAVIDDLVSRMEKASTNLEFEAAARYRDQIAQLRKLQQRQSISGEGGDHDVVAVAAEGGMACIQVFVIRGGNNLGNRTWFPQHSDGAEPGEVLEAFLAQHYLDHAEGAQAIPPEILLAEEPPERELLEEAISEQAGRRVRLATRVRGERARWVELAGTNARTALESRLAARTNLLERFQSLQEGLDLPDLPRRIEGFDISHTRGEAPVGACVVFDHSGPVKDAYRRYNIRDVEPGDDYGALREVLTRRYTKMKQGEGELPDTILIDGGRGQVNVAEGVLEELQITGIPVIGIAKGPERKAGEETLFLSGREAGLILPPDSPGLHLIQQIDGEAHRFAIGGHRQRRAKSRNTSSLEDIPGVGPRKRQALLQQLGGLQGVTRAGVEELARVPGISSELAQRIFDTFHPGG</sequence>
<evidence type="ECO:0000259" key="16">
    <source>
        <dbReference type="PROSITE" id="PS50164"/>
    </source>
</evidence>
<protein>
    <recommendedName>
        <fullName evidence="11 13">UvrABC system protein C</fullName>
        <shortName evidence="13">Protein UvrC</shortName>
    </recommendedName>
    <alternativeName>
        <fullName evidence="12 13">Excinuclease ABC subunit C</fullName>
    </alternativeName>
</protein>
<proteinExistence type="inferred from homology"/>
<dbReference type="HAMAP" id="MF_00203">
    <property type="entry name" value="UvrC"/>
    <property type="match status" value="1"/>
</dbReference>
<dbReference type="GO" id="GO:0006289">
    <property type="term" value="P:nucleotide-excision repair"/>
    <property type="evidence" value="ECO:0007669"/>
    <property type="project" value="UniProtKB-UniRule"/>
</dbReference>
<evidence type="ECO:0000256" key="6">
    <source>
        <dbReference type="ARBA" id="ARBA00023204"/>
    </source>
</evidence>
<evidence type="ECO:0000313" key="18">
    <source>
        <dbReference type="EMBL" id="SFD02390.1"/>
    </source>
</evidence>
<keyword evidence="7 13" id="KW-0742">SOS response</keyword>
<feature type="domain" description="UvrC family homology region profile" evidence="17">
    <location>
        <begin position="262"/>
        <end position="490"/>
    </location>
</feature>
<keyword evidence="3 13" id="KW-0227">DNA damage</keyword>
<evidence type="ECO:0000256" key="11">
    <source>
        <dbReference type="ARBA" id="ARBA00067419"/>
    </source>
</evidence>
<dbReference type="Pfam" id="PF01541">
    <property type="entry name" value="GIY-YIG"/>
    <property type="match status" value="1"/>
</dbReference>
<name>A0A1I1P8Q6_9GAMM</name>
<dbReference type="PROSITE" id="PS50164">
    <property type="entry name" value="GIY_YIG"/>
    <property type="match status" value="1"/>
</dbReference>
<keyword evidence="6 13" id="KW-0234">DNA repair</keyword>
<keyword evidence="19" id="KW-1185">Reference proteome</keyword>
<dbReference type="InterPro" id="IPR000305">
    <property type="entry name" value="GIY-YIG_endonuc"/>
</dbReference>
<dbReference type="OrthoDB" id="9804933at2"/>
<dbReference type="GO" id="GO:0009380">
    <property type="term" value="C:excinuclease repair complex"/>
    <property type="evidence" value="ECO:0007669"/>
    <property type="project" value="InterPro"/>
</dbReference>
<dbReference type="InterPro" id="IPR038476">
    <property type="entry name" value="UvrC_RNase_H_dom_sf"/>
</dbReference>
<keyword evidence="2 13" id="KW-0963">Cytoplasm</keyword>
<dbReference type="Gene3D" id="3.40.1440.10">
    <property type="entry name" value="GIY-YIG endonuclease"/>
    <property type="match status" value="1"/>
</dbReference>
<evidence type="ECO:0000256" key="10">
    <source>
        <dbReference type="ARBA" id="ARBA00062841"/>
    </source>
</evidence>
<dbReference type="SUPFAM" id="SSF47781">
    <property type="entry name" value="RuvA domain 2-like"/>
    <property type="match status" value="1"/>
</dbReference>
<dbReference type="FunFam" id="3.40.1440.10:FF:000001">
    <property type="entry name" value="UvrABC system protein C"/>
    <property type="match status" value="1"/>
</dbReference>
<dbReference type="PROSITE" id="PS50165">
    <property type="entry name" value="UVRC"/>
    <property type="match status" value="1"/>
</dbReference>
<dbReference type="SMART" id="SM00465">
    <property type="entry name" value="GIYc"/>
    <property type="match status" value="1"/>
</dbReference>
<dbReference type="InterPro" id="IPR001162">
    <property type="entry name" value="UvrC_RNase_H_dom"/>
</dbReference>
<comment type="subunit">
    <text evidence="10 13">Interacts with UvrB in an incision complex.</text>
</comment>
<dbReference type="RefSeq" id="WP_093427150.1">
    <property type="nucleotide sequence ID" value="NZ_FOMJ01000001.1"/>
</dbReference>
<dbReference type="Pfam" id="PF22920">
    <property type="entry name" value="UvrC_RNaseH"/>
    <property type="match status" value="1"/>
</dbReference>
<dbReference type="Pfam" id="PF02151">
    <property type="entry name" value="UVR"/>
    <property type="match status" value="1"/>
</dbReference>
<dbReference type="InterPro" id="IPR036876">
    <property type="entry name" value="UVR_dom_sf"/>
</dbReference>
<evidence type="ECO:0000259" key="17">
    <source>
        <dbReference type="PROSITE" id="PS50165"/>
    </source>
</evidence>
<dbReference type="CDD" id="cd10434">
    <property type="entry name" value="GIY-YIG_UvrC_Cho"/>
    <property type="match status" value="1"/>
</dbReference>
<evidence type="ECO:0000256" key="9">
    <source>
        <dbReference type="ARBA" id="ARBA00061531"/>
    </source>
</evidence>
<evidence type="ECO:0000256" key="5">
    <source>
        <dbReference type="ARBA" id="ARBA00022881"/>
    </source>
</evidence>
<dbReference type="InterPro" id="IPR001943">
    <property type="entry name" value="UVR_dom"/>
</dbReference>
<dbReference type="Proteomes" id="UP000198611">
    <property type="component" value="Unassembled WGS sequence"/>
</dbReference>
<evidence type="ECO:0000256" key="3">
    <source>
        <dbReference type="ARBA" id="ARBA00022763"/>
    </source>
</evidence>
<keyword evidence="4 13" id="KW-0228">DNA excision</keyword>
<comment type="similarity">
    <text evidence="9 13">Belongs to the UvrC family.</text>
</comment>
<keyword evidence="5 13" id="KW-0267">Excision nuclease</keyword>
<dbReference type="FunFam" id="4.10.860.10:FF:000002">
    <property type="entry name" value="UvrABC system protein C"/>
    <property type="match status" value="1"/>
</dbReference>
<evidence type="ECO:0000256" key="4">
    <source>
        <dbReference type="ARBA" id="ARBA00022769"/>
    </source>
</evidence>
<evidence type="ECO:0000256" key="12">
    <source>
        <dbReference type="ARBA" id="ARBA00077138"/>
    </source>
</evidence>
<evidence type="ECO:0000256" key="14">
    <source>
        <dbReference type="SAM" id="MobiDB-lite"/>
    </source>
</evidence>
<dbReference type="PROSITE" id="PS50151">
    <property type="entry name" value="UVR"/>
    <property type="match status" value="1"/>
</dbReference>
<dbReference type="InterPro" id="IPR047296">
    <property type="entry name" value="GIY-YIG_UvrC_Cho"/>
</dbReference>